<feature type="transmembrane region" description="Helical" evidence="5">
    <location>
        <begin position="73"/>
        <end position="91"/>
    </location>
</feature>
<dbReference type="GO" id="GO:0005375">
    <property type="term" value="F:copper ion transmembrane transporter activity"/>
    <property type="evidence" value="ECO:0007669"/>
    <property type="project" value="UniProtKB-UniRule"/>
</dbReference>
<evidence type="ECO:0000256" key="4">
    <source>
        <dbReference type="ARBA" id="ARBA00023136"/>
    </source>
</evidence>
<keyword evidence="3 5" id="KW-1133">Transmembrane helix</keyword>
<evidence type="ECO:0000256" key="3">
    <source>
        <dbReference type="ARBA" id="ARBA00022989"/>
    </source>
</evidence>
<sequence length="227" mass="24667">MPRPLPRVDNPSDKMYKSGAYGLFLGLFLTLEVRAMDMGGSSSSSSSETMAMMIPYLHFTGGDYLFFNTVAPTSRGAIAGACIILAVLAILERAVAGARDIFALHVAHHQKIFLEQRESSGQLLVTQEEVPRPGKAAEIEGSTTMTSSRASAAFIARPLSTQRRRSIAPTSWSYELIRAGLFVVQSFFVYAIMLAVMSFDAAYIISIIVGTGIGEILFGRFSVEQTH</sequence>
<evidence type="ECO:0000256" key="5">
    <source>
        <dbReference type="RuleBase" id="RU367022"/>
    </source>
</evidence>
<keyword evidence="5" id="KW-0406">Ion transport</keyword>
<keyword evidence="5" id="KW-0186">Copper</keyword>
<dbReference type="PANTHER" id="PTHR12483">
    <property type="entry name" value="SOLUTE CARRIER FAMILY 31 COPPER TRANSPORTERS"/>
    <property type="match status" value="1"/>
</dbReference>
<protein>
    <recommendedName>
        <fullName evidence="5">Copper transport protein</fullName>
    </recommendedName>
</protein>
<dbReference type="InterPro" id="IPR007274">
    <property type="entry name" value="Cop_transporter"/>
</dbReference>
<dbReference type="Proteomes" id="UP000663861">
    <property type="component" value="Unassembled WGS sequence"/>
</dbReference>
<reference evidence="6" key="1">
    <citation type="submission" date="2021-01" db="EMBL/GenBank/DDBJ databases">
        <authorList>
            <person name="Kaushik A."/>
        </authorList>
    </citation>
    <scope>NUCLEOTIDE SEQUENCE</scope>
    <source>
        <strain evidence="6">AG4-RS23</strain>
    </source>
</reference>
<comment type="caution">
    <text evidence="5">Lacks conserved residue(s) required for the propagation of feature annotation.</text>
</comment>
<keyword evidence="5" id="KW-0813">Transport</keyword>
<evidence type="ECO:0000313" key="7">
    <source>
        <dbReference type="Proteomes" id="UP000663861"/>
    </source>
</evidence>
<feature type="transmembrane region" description="Helical" evidence="5">
    <location>
        <begin position="172"/>
        <end position="196"/>
    </location>
</feature>
<gene>
    <name evidence="6" type="ORF">RDB_LOCUS86845</name>
</gene>
<dbReference type="GO" id="GO:0005886">
    <property type="term" value="C:plasma membrane"/>
    <property type="evidence" value="ECO:0007669"/>
    <property type="project" value="TreeGrafter"/>
</dbReference>
<dbReference type="EMBL" id="CAJMWY010001701">
    <property type="protein sequence ID" value="CAE6473658.1"/>
    <property type="molecule type" value="Genomic_DNA"/>
</dbReference>
<evidence type="ECO:0000256" key="2">
    <source>
        <dbReference type="ARBA" id="ARBA00022692"/>
    </source>
</evidence>
<keyword evidence="5" id="KW-0187">Copper transport</keyword>
<comment type="subcellular location">
    <subcellularLocation>
        <location evidence="1 5">Membrane</location>
        <topology evidence="1 5">Multi-pass membrane protein</topology>
    </subcellularLocation>
</comment>
<evidence type="ECO:0000313" key="6">
    <source>
        <dbReference type="EMBL" id="CAE6473658.1"/>
    </source>
</evidence>
<proteinExistence type="inferred from homology"/>
<keyword evidence="4 5" id="KW-0472">Membrane</keyword>
<dbReference type="PANTHER" id="PTHR12483:SF27">
    <property type="entry name" value="COPPER TRANSPORT PROTEIN CTR1"/>
    <property type="match status" value="1"/>
</dbReference>
<feature type="transmembrane region" description="Helical" evidence="5">
    <location>
        <begin position="20"/>
        <end position="37"/>
    </location>
</feature>
<dbReference type="Pfam" id="PF04145">
    <property type="entry name" value="Ctr"/>
    <property type="match status" value="1"/>
</dbReference>
<organism evidence="6 7">
    <name type="scientific">Rhizoctonia solani</name>
    <dbReference type="NCBI Taxonomy" id="456999"/>
    <lineage>
        <taxon>Eukaryota</taxon>
        <taxon>Fungi</taxon>
        <taxon>Dikarya</taxon>
        <taxon>Basidiomycota</taxon>
        <taxon>Agaricomycotina</taxon>
        <taxon>Agaricomycetes</taxon>
        <taxon>Cantharellales</taxon>
        <taxon>Ceratobasidiaceae</taxon>
        <taxon>Rhizoctonia</taxon>
    </lineage>
</organism>
<accession>A0A8H3GZ43</accession>
<name>A0A8H3GZ43_9AGAM</name>
<dbReference type="AlphaFoldDB" id="A0A8H3GZ43"/>
<feature type="transmembrane region" description="Helical" evidence="5">
    <location>
        <begin position="202"/>
        <end position="223"/>
    </location>
</feature>
<comment type="caution">
    <text evidence="6">The sequence shown here is derived from an EMBL/GenBank/DDBJ whole genome shotgun (WGS) entry which is preliminary data.</text>
</comment>
<comment type="similarity">
    <text evidence="5">Belongs to the copper transporter (Ctr) (TC 1.A.56) family. SLC31A subfamily.</text>
</comment>
<evidence type="ECO:0000256" key="1">
    <source>
        <dbReference type="ARBA" id="ARBA00004141"/>
    </source>
</evidence>
<keyword evidence="2 5" id="KW-0812">Transmembrane</keyword>